<name>A0A091NCL1_APAVI</name>
<protein>
    <submittedName>
        <fullName evidence="2">Proline-rich protein 5-like</fullName>
    </submittedName>
</protein>
<organism evidence="2 3">
    <name type="scientific">Apaloderma vittatum</name>
    <name type="common">Bar-tailed trogon</name>
    <dbReference type="NCBI Taxonomy" id="57397"/>
    <lineage>
        <taxon>Eukaryota</taxon>
        <taxon>Metazoa</taxon>
        <taxon>Chordata</taxon>
        <taxon>Craniata</taxon>
        <taxon>Vertebrata</taxon>
        <taxon>Euteleostomi</taxon>
        <taxon>Archelosauria</taxon>
        <taxon>Archosauria</taxon>
        <taxon>Dinosauria</taxon>
        <taxon>Saurischia</taxon>
        <taxon>Theropoda</taxon>
        <taxon>Coelurosauria</taxon>
        <taxon>Aves</taxon>
        <taxon>Neognathae</taxon>
        <taxon>Neoaves</taxon>
        <taxon>Telluraves</taxon>
        <taxon>Coraciimorphae</taxon>
        <taxon>Trogoniformes</taxon>
        <taxon>Trogonidae</taxon>
        <taxon>Apaloderma</taxon>
    </lineage>
</organism>
<sequence length="367" mass="40978">MTGGFTVAPSFALQLHKMGSFRRPRPRFMSSPVLSDLPRFQAARQALQLSSNSAWNSVQTAVINVFKGGGLQNNELYTLNENIRRLLKSELGSFITDYFQNQLLVKGLLFIEEKVKLCEGKYSEDRIDVLSEIWDHYFTETLPTLQAIFYPVQGQELTIRQIALLGFRDLVLLKLKLEEILPLVRTKLPASIVQMLLILQSVHEPAGPSEGYLQLEELVKQVVSPYLGLCEDHSFSGSTCLLERRYSRSRPKMLNYSSHVVPSQQPSETALTPLTEQEGEAYLEKCGSIRRHTVANAHSDIQLLAMASMMHTGMVIEESDSTDKCLLLQPSFSHRQCSSEPSIADGPEGVMAAGRQAPTELNCTSVS</sequence>
<accession>A0A091NCL1</accession>
<dbReference type="PANTHER" id="PTHR32428">
    <property type="entry name" value="TARGET OF RAPAMYCIN COMPLEX 2 SUBUNIT BIT61-RELATED"/>
    <property type="match status" value="1"/>
</dbReference>
<keyword evidence="3" id="KW-1185">Reference proteome</keyword>
<evidence type="ECO:0000313" key="2">
    <source>
        <dbReference type="EMBL" id="KFP87191.1"/>
    </source>
</evidence>
<evidence type="ECO:0000256" key="1">
    <source>
        <dbReference type="ARBA" id="ARBA00010453"/>
    </source>
</evidence>
<gene>
    <name evidence="2" type="ORF">N311_01902</name>
</gene>
<dbReference type="Pfam" id="PF08539">
    <property type="entry name" value="HbrB"/>
    <property type="match status" value="1"/>
</dbReference>
<reference evidence="2 3" key="1">
    <citation type="submission" date="2014-04" db="EMBL/GenBank/DDBJ databases">
        <title>Genome evolution of avian class.</title>
        <authorList>
            <person name="Zhang G."/>
            <person name="Li C."/>
        </authorList>
    </citation>
    <scope>NUCLEOTIDE SEQUENCE [LARGE SCALE GENOMIC DNA]</scope>
    <source>
        <strain evidence="2">BGI_N311</strain>
    </source>
</reference>
<dbReference type="GO" id="GO:0031932">
    <property type="term" value="C:TORC2 complex"/>
    <property type="evidence" value="ECO:0007669"/>
    <property type="project" value="TreeGrafter"/>
</dbReference>
<dbReference type="InterPro" id="IPR013745">
    <property type="entry name" value="Bit61/PRR5"/>
</dbReference>
<evidence type="ECO:0000313" key="3">
    <source>
        <dbReference type="Proteomes" id="UP000054244"/>
    </source>
</evidence>
<dbReference type="EMBL" id="KL380898">
    <property type="protein sequence ID" value="KFP87191.1"/>
    <property type="molecule type" value="Genomic_DNA"/>
</dbReference>
<dbReference type="PANTHER" id="PTHR32428:SF3">
    <property type="entry name" value="PROLINE-RICH PROTEIN 5-LIKE"/>
    <property type="match status" value="1"/>
</dbReference>
<comment type="similarity">
    <text evidence="1">Belongs to the PROTOR family.</text>
</comment>
<dbReference type="AlphaFoldDB" id="A0A091NCL1"/>
<dbReference type="Proteomes" id="UP000054244">
    <property type="component" value="Unassembled WGS sequence"/>
</dbReference>
<dbReference type="GO" id="GO:0038203">
    <property type="term" value="P:TORC2 signaling"/>
    <property type="evidence" value="ECO:0007669"/>
    <property type="project" value="TreeGrafter"/>
</dbReference>
<proteinExistence type="inferred from homology"/>